<dbReference type="InterPro" id="IPR007146">
    <property type="entry name" value="Sas10/Utp3/C1D"/>
</dbReference>
<evidence type="ECO:0000256" key="7">
    <source>
        <dbReference type="RuleBase" id="RU368003"/>
    </source>
</evidence>
<dbReference type="GO" id="GO:0003723">
    <property type="term" value="F:RNA binding"/>
    <property type="evidence" value="ECO:0007669"/>
    <property type="project" value="UniProtKB-UniRule"/>
</dbReference>
<organism evidence="9 10">
    <name type="scientific">Mytilus coruscus</name>
    <name type="common">Sea mussel</name>
    <dbReference type="NCBI Taxonomy" id="42192"/>
    <lineage>
        <taxon>Eukaryota</taxon>
        <taxon>Metazoa</taxon>
        <taxon>Spiralia</taxon>
        <taxon>Lophotrochozoa</taxon>
        <taxon>Mollusca</taxon>
        <taxon>Bivalvia</taxon>
        <taxon>Autobranchia</taxon>
        <taxon>Pteriomorphia</taxon>
        <taxon>Mytilida</taxon>
        <taxon>Mytiloidea</taxon>
        <taxon>Mytilidae</taxon>
        <taxon>Mytilinae</taxon>
        <taxon>Mytilus</taxon>
    </lineage>
</organism>
<keyword evidence="7" id="KW-0238">DNA-binding</keyword>
<comment type="similarity">
    <text evidence="2 7">Belongs to the C1D family.</text>
</comment>
<keyword evidence="7" id="KW-0963">Cytoplasm</keyword>
<comment type="subunit">
    <text evidence="7">Monomer and homodimer.</text>
</comment>
<dbReference type="PANTHER" id="PTHR15341">
    <property type="entry name" value="SUN-COR STEROID HORMONE RECEPTOR CO-REPRESSOR"/>
    <property type="match status" value="1"/>
</dbReference>
<reference evidence="9 10" key="1">
    <citation type="submission" date="2020-06" db="EMBL/GenBank/DDBJ databases">
        <authorList>
            <person name="Li R."/>
            <person name="Bekaert M."/>
        </authorList>
    </citation>
    <scope>NUCLEOTIDE SEQUENCE [LARGE SCALE GENOMIC DNA]</scope>
    <source>
        <strain evidence="10">wild</strain>
    </source>
</reference>
<dbReference type="EMBL" id="CACVKT020006451">
    <property type="protein sequence ID" value="CAC5401713.1"/>
    <property type="molecule type" value="Genomic_DNA"/>
</dbReference>
<evidence type="ECO:0000256" key="1">
    <source>
        <dbReference type="ARBA" id="ARBA00004123"/>
    </source>
</evidence>
<dbReference type="GO" id="GO:0000460">
    <property type="term" value="P:maturation of 5.8S rRNA"/>
    <property type="evidence" value="ECO:0007669"/>
    <property type="project" value="TreeGrafter"/>
</dbReference>
<dbReference type="GO" id="GO:0005737">
    <property type="term" value="C:cytoplasm"/>
    <property type="evidence" value="ECO:0007669"/>
    <property type="project" value="UniProtKB-SubCell"/>
</dbReference>
<comment type="function">
    <text evidence="7">Plays a role in the recruitment of the exosome to pre-rRNA to mediate the 3'-5' end processing of the 5.8S rRNA.</text>
</comment>
<dbReference type="PANTHER" id="PTHR15341:SF3">
    <property type="entry name" value="NUCLEAR NUCLEIC ACID-BINDING PROTEIN C1D"/>
    <property type="match status" value="1"/>
</dbReference>
<dbReference type="Pfam" id="PF04000">
    <property type="entry name" value="Sas10_Utp3"/>
    <property type="match status" value="1"/>
</dbReference>
<gene>
    <name evidence="9" type="ORF">MCOR_35768</name>
</gene>
<accession>A0A6J8CYS5</accession>
<evidence type="ECO:0000256" key="3">
    <source>
        <dbReference type="ARBA" id="ARBA00015212"/>
    </source>
</evidence>
<evidence type="ECO:0000313" key="10">
    <source>
        <dbReference type="Proteomes" id="UP000507470"/>
    </source>
</evidence>
<protein>
    <recommendedName>
        <fullName evidence="3 7">Nuclear nucleic acid-binding protein C1D</fullName>
    </recommendedName>
</protein>
<evidence type="ECO:0000256" key="2">
    <source>
        <dbReference type="ARBA" id="ARBA00009154"/>
    </source>
</evidence>
<keyword evidence="6 7" id="KW-0539">Nucleus</keyword>
<dbReference type="OrthoDB" id="1421013at2759"/>
<dbReference type="GO" id="GO:0005730">
    <property type="term" value="C:nucleolus"/>
    <property type="evidence" value="ECO:0007669"/>
    <property type="project" value="UniProtKB-SubCell"/>
</dbReference>
<evidence type="ECO:0000256" key="5">
    <source>
        <dbReference type="ARBA" id="ARBA00022884"/>
    </source>
</evidence>
<feature type="region of interest" description="Disordered" evidence="8">
    <location>
        <begin position="124"/>
        <end position="180"/>
    </location>
</feature>
<dbReference type="GO" id="GO:0003677">
    <property type="term" value="F:DNA binding"/>
    <property type="evidence" value="ECO:0007669"/>
    <property type="project" value="UniProtKB-KW"/>
</dbReference>
<dbReference type="InterPro" id="IPR011082">
    <property type="entry name" value="Exosome-assoc_fac/DNA_repair"/>
</dbReference>
<name>A0A6J8CYS5_MYTCO</name>
<comment type="subcellular location">
    <subcellularLocation>
        <location evidence="7">Cytoplasm</location>
    </subcellularLocation>
    <subcellularLocation>
        <location evidence="7">Nucleus</location>
        <location evidence="7">Nucleolus</location>
    </subcellularLocation>
    <subcellularLocation>
        <location evidence="1 7">Nucleus</location>
    </subcellularLocation>
</comment>
<dbReference type="AlphaFoldDB" id="A0A6J8CYS5"/>
<evidence type="ECO:0000256" key="6">
    <source>
        <dbReference type="ARBA" id="ARBA00023242"/>
    </source>
</evidence>
<sequence>MDSSGIPKELKEKLTAFDLSLTEVEKTLKYLVDVPQNELNEKMTPLDKAKLDLTGAYTINSLFWMYLNVCGINPKEHAVKQELDRIRSYMNRVKDIQDKAKAPKLDKGAAKRFVKSSLWQAAKDKIQEHVTPKENKDKPIVIDDEEPETSGLSRKRKRDSQTDDTPVKHSKKKKKKKEKK</sequence>
<feature type="compositionally biased region" description="Basic residues" evidence="8">
    <location>
        <begin position="168"/>
        <end position="180"/>
    </location>
</feature>
<evidence type="ECO:0000313" key="9">
    <source>
        <dbReference type="EMBL" id="CAC5401713.1"/>
    </source>
</evidence>
<feature type="compositionally biased region" description="Basic and acidic residues" evidence="8">
    <location>
        <begin position="124"/>
        <end position="141"/>
    </location>
</feature>
<evidence type="ECO:0000256" key="4">
    <source>
        <dbReference type="ARBA" id="ARBA00022552"/>
    </source>
</evidence>
<proteinExistence type="inferred from homology"/>
<dbReference type="GO" id="GO:0000178">
    <property type="term" value="C:exosome (RNase complex)"/>
    <property type="evidence" value="ECO:0007669"/>
    <property type="project" value="TreeGrafter"/>
</dbReference>
<evidence type="ECO:0000256" key="8">
    <source>
        <dbReference type="SAM" id="MobiDB-lite"/>
    </source>
</evidence>
<keyword evidence="4 7" id="KW-0698">rRNA processing</keyword>
<keyword evidence="10" id="KW-1185">Reference proteome</keyword>
<dbReference type="GO" id="GO:0010468">
    <property type="term" value="P:regulation of gene expression"/>
    <property type="evidence" value="ECO:0007669"/>
    <property type="project" value="TreeGrafter"/>
</dbReference>
<dbReference type="Proteomes" id="UP000507470">
    <property type="component" value="Unassembled WGS sequence"/>
</dbReference>
<keyword evidence="5 7" id="KW-0694">RNA-binding</keyword>